<name>A0A1R3K481_COCAP</name>
<proteinExistence type="predicted"/>
<accession>A0A1R3K481</accession>
<keyword evidence="2" id="KW-1185">Reference proteome</keyword>
<evidence type="ECO:0000313" key="1">
    <source>
        <dbReference type="EMBL" id="OMP01788.1"/>
    </source>
</evidence>
<comment type="caution">
    <text evidence="1">The sequence shown here is derived from an EMBL/GenBank/DDBJ whole genome shotgun (WGS) entry which is preliminary data.</text>
</comment>
<dbReference type="EMBL" id="AWWV01006351">
    <property type="protein sequence ID" value="OMP01788.1"/>
    <property type="molecule type" value="Genomic_DNA"/>
</dbReference>
<reference evidence="1 2" key="1">
    <citation type="submission" date="2013-09" db="EMBL/GenBank/DDBJ databases">
        <title>Corchorus capsularis genome sequencing.</title>
        <authorList>
            <person name="Alam M."/>
            <person name="Haque M.S."/>
            <person name="Islam M.S."/>
            <person name="Emdad E.M."/>
            <person name="Islam M.M."/>
            <person name="Ahmed B."/>
            <person name="Halim A."/>
            <person name="Hossen Q.M.M."/>
            <person name="Hossain M.Z."/>
            <person name="Ahmed R."/>
            <person name="Khan M.M."/>
            <person name="Islam R."/>
            <person name="Rashid M.M."/>
            <person name="Khan S.A."/>
            <person name="Rahman M.S."/>
            <person name="Alam M."/>
        </authorList>
    </citation>
    <scope>NUCLEOTIDE SEQUENCE [LARGE SCALE GENOMIC DNA]</scope>
    <source>
        <strain evidence="2">cv. CVL-1</strain>
        <tissue evidence="1">Whole seedling</tissue>
    </source>
</reference>
<organism evidence="1 2">
    <name type="scientific">Corchorus capsularis</name>
    <name type="common">Jute</name>
    <dbReference type="NCBI Taxonomy" id="210143"/>
    <lineage>
        <taxon>Eukaryota</taxon>
        <taxon>Viridiplantae</taxon>
        <taxon>Streptophyta</taxon>
        <taxon>Embryophyta</taxon>
        <taxon>Tracheophyta</taxon>
        <taxon>Spermatophyta</taxon>
        <taxon>Magnoliopsida</taxon>
        <taxon>eudicotyledons</taxon>
        <taxon>Gunneridae</taxon>
        <taxon>Pentapetalae</taxon>
        <taxon>rosids</taxon>
        <taxon>malvids</taxon>
        <taxon>Malvales</taxon>
        <taxon>Malvaceae</taxon>
        <taxon>Grewioideae</taxon>
        <taxon>Apeibeae</taxon>
        <taxon>Corchorus</taxon>
    </lineage>
</organism>
<dbReference type="Proteomes" id="UP000188268">
    <property type="component" value="Unassembled WGS sequence"/>
</dbReference>
<gene>
    <name evidence="1" type="ORF">CCACVL1_02997</name>
</gene>
<sequence>MAAFVPDKRRDSNWTIADSGVWVEKA</sequence>
<dbReference type="Gramene" id="OMP01788">
    <property type="protein sequence ID" value="OMP01788"/>
    <property type="gene ID" value="CCACVL1_02997"/>
</dbReference>
<dbReference type="AlphaFoldDB" id="A0A1R3K481"/>
<evidence type="ECO:0000313" key="2">
    <source>
        <dbReference type="Proteomes" id="UP000188268"/>
    </source>
</evidence>
<protein>
    <submittedName>
        <fullName evidence="1">Uncharacterized protein</fullName>
    </submittedName>
</protein>